<organism evidence="2 3">
    <name type="scientific">Mobiluncus porci</name>
    <dbReference type="NCBI Taxonomy" id="2652278"/>
    <lineage>
        <taxon>Bacteria</taxon>
        <taxon>Bacillati</taxon>
        <taxon>Actinomycetota</taxon>
        <taxon>Actinomycetes</taxon>
        <taxon>Actinomycetales</taxon>
        <taxon>Actinomycetaceae</taxon>
        <taxon>Mobiluncus</taxon>
    </lineage>
</organism>
<dbReference type="InterPro" id="IPR053853">
    <property type="entry name" value="FitA-like_RHH"/>
</dbReference>
<reference evidence="2 3" key="1">
    <citation type="submission" date="2019-08" db="EMBL/GenBank/DDBJ databases">
        <title>In-depth cultivation of the pig gut microbiome towards novel bacterial diversity and tailored functional studies.</title>
        <authorList>
            <person name="Wylensek D."/>
            <person name="Hitch T.C.A."/>
            <person name="Clavel T."/>
        </authorList>
    </citation>
    <scope>NUCLEOTIDE SEQUENCE [LARGE SCALE GENOMIC DNA]</scope>
    <source>
        <strain evidence="2 3">RF-GAM-744-WT-7</strain>
    </source>
</reference>
<evidence type="ECO:0000313" key="3">
    <source>
        <dbReference type="Proteomes" id="UP000442535"/>
    </source>
</evidence>
<dbReference type="AlphaFoldDB" id="A0A7K0K3D3"/>
<dbReference type="RefSeq" id="WP_154545089.1">
    <property type="nucleotide sequence ID" value="NZ_JAQYQY010000007.1"/>
</dbReference>
<keyword evidence="3" id="KW-1185">Reference proteome</keyword>
<evidence type="ECO:0000313" key="2">
    <source>
        <dbReference type="EMBL" id="MST49934.1"/>
    </source>
</evidence>
<dbReference type="InterPro" id="IPR010985">
    <property type="entry name" value="Ribbon_hlx_hlx"/>
</dbReference>
<sequence length="87" mass="10142">MVLIQIRDVPEETRDVLKQNAAHKGISLNSYLKQLIKNDTAMNQQETARQKVMERKYAQGGFKELSRENIAKLVREDREEHARKFAS</sequence>
<dbReference type="EMBL" id="VUMY01000011">
    <property type="protein sequence ID" value="MST49934.1"/>
    <property type="molecule type" value="Genomic_DNA"/>
</dbReference>
<gene>
    <name evidence="2" type="ORF">FYJ63_06750</name>
</gene>
<dbReference type="SUPFAM" id="SSF47598">
    <property type="entry name" value="Ribbon-helix-helix"/>
    <property type="match status" value="1"/>
</dbReference>
<name>A0A7K0K3D3_9ACTO</name>
<feature type="domain" description="Antitoxin FitA-like ribbon-helix-helix" evidence="1">
    <location>
        <begin position="4"/>
        <end position="36"/>
    </location>
</feature>
<comment type="caution">
    <text evidence="2">The sequence shown here is derived from an EMBL/GenBank/DDBJ whole genome shotgun (WGS) entry which is preliminary data.</text>
</comment>
<dbReference type="GO" id="GO:0006355">
    <property type="term" value="P:regulation of DNA-templated transcription"/>
    <property type="evidence" value="ECO:0007669"/>
    <property type="project" value="InterPro"/>
</dbReference>
<proteinExistence type="predicted"/>
<protein>
    <recommendedName>
        <fullName evidence="1">Antitoxin FitA-like ribbon-helix-helix domain-containing protein</fullName>
    </recommendedName>
</protein>
<dbReference type="Proteomes" id="UP000442535">
    <property type="component" value="Unassembled WGS sequence"/>
</dbReference>
<accession>A0A7K0K3D3</accession>
<dbReference type="Pfam" id="PF22513">
    <property type="entry name" value="FitA-like_RHH"/>
    <property type="match status" value="1"/>
</dbReference>
<evidence type="ECO:0000259" key="1">
    <source>
        <dbReference type="Pfam" id="PF22513"/>
    </source>
</evidence>